<sequence>MSSLSQIWTLKSKSGISEENFRALIFGISGQESTKSLSHTQIKKIADAKSSILF</sequence>
<dbReference type="Proteomes" id="UP000012220">
    <property type="component" value="Unassembled WGS sequence"/>
</dbReference>
<evidence type="ECO:0000313" key="2">
    <source>
        <dbReference type="Proteomes" id="UP000012220"/>
    </source>
</evidence>
<dbReference type="BioCyc" id="LINT1085541:G11IQ-227-MONOMER"/>
<proteinExistence type="predicted"/>
<dbReference type="AlphaFoldDB" id="N1UH20"/>
<name>N1UH20_LEPIR</name>
<evidence type="ECO:0008006" key="3">
    <source>
        <dbReference type="Google" id="ProtNLM"/>
    </source>
</evidence>
<reference evidence="1 2" key="1">
    <citation type="submission" date="2013-02" db="EMBL/GenBank/DDBJ databases">
        <authorList>
            <person name="Harkins D.M."/>
            <person name="Durkin A.S."/>
            <person name="Brinkac L.M."/>
            <person name="Haft D.H."/>
            <person name="Selengut J.D."/>
            <person name="Sanka R."/>
            <person name="DePew J."/>
            <person name="Purushe J."/>
            <person name="Picardeau M."/>
            <person name="Werts C."/>
            <person name="Goarant C."/>
            <person name="Vinetz J.M."/>
            <person name="Sutton G.G."/>
            <person name="Nierman W.C."/>
            <person name="Fouts D.E."/>
        </authorList>
    </citation>
    <scope>NUCLEOTIDE SEQUENCE [LARGE SCALE GENOMIC DNA]</scope>
    <source>
        <strain evidence="1 2">200703203</strain>
    </source>
</reference>
<evidence type="ECO:0000313" key="1">
    <source>
        <dbReference type="EMBL" id="EMY25578.1"/>
    </source>
</evidence>
<dbReference type="EMBL" id="AHNY02000131">
    <property type="protein sequence ID" value="EMY25578.1"/>
    <property type="molecule type" value="Genomic_DNA"/>
</dbReference>
<organism evidence="1 2">
    <name type="scientific">Leptospira interrogans serovar Australis str. 200703203</name>
    <dbReference type="NCBI Taxonomy" id="1085541"/>
    <lineage>
        <taxon>Bacteria</taxon>
        <taxon>Pseudomonadati</taxon>
        <taxon>Spirochaetota</taxon>
        <taxon>Spirochaetia</taxon>
        <taxon>Leptospirales</taxon>
        <taxon>Leptospiraceae</taxon>
        <taxon>Leptospira</taxon>
    </lineage>
</organism>
<protein>
    <recommendedName>
        <fullName evidence="3">PF06252 domain protein</fullName>
    </recommendedName>
</protein>
<accession>N1UH20</accession>
<gene>
    <name evidence="1" type="ORF">LEP1GSC115_1452</name>
</gene>
<comment type="caution">
    <text evidence="1">The sequence shown here is derived from an EMBL/GenBank/DDBJ whole genome shotgun (WGS) entry which is preliminary data.</text>
</comment>